<comment type="caution">
    <text evidence="1">The sequence shown here is derived from an EMBL/GenBank/DDBJ whole genome shotgun (WGS) entry which is preliminary data.</text>
</comment>
<dbReference type="EMBL" id="BMHT01000002">
    <property type="protein sequence ID" value="GGF00463.1"/>
    <property type="molecule type" value="Genomic_DNA"/>
</dbReference>
<sequence length="135" mass="14554">MSTATARYSGQLRTEATHIASGNSIVTDAPVDNHGRGEAFSPTDLVSAALGSCMMTIMGIVAERSQLDLTGTTFNVTKHMLAEPRRIGQIDVHFNLPAALSPKHRAMLENAARTCPVALSLNPEIRQEVQFTYGE</sequence>
<accession>A0ABQ1TT76</accession>
<dbReference type="InterPro" id="IPR036102">
    <property type="entry name" value="OsmC/Ohrsf"/>
</dbReference>
<name>A0ABQ1TT76_9BACT</name>
<dbReference type="RefSeq" id="WP_188811487.1">
    <property type="nucleotide sequence ID" value="NZ_BMHT01000002.1"/>
</dbReference>
<dbReference type="PANTHER" id="PTHR39624">
    <property type="entry name" value="PROTEIN INVOLVED IN RIMO-MEDIATED BETA-METHYLTHIOLATION OF RIBOSOMAL PROTEIN S12 YCAO"/>
    <property type="match status" value="1"/>
</dbReference>
<reference evidence="2" key="1">
    <citation type="journal article" date="2019" name="Int. J. Syst. Evol. Microbiol.">
        <title>The Global Catalogue of Microorganisms (GCM) 10K type strain sequencing project: providing services to taxonomists for standard genome sequencing and annotation.</title>
        <authorList>
            <consortium name="The Broad Institute Genomics Platform"/>
            <consortium name="The Broad Institute Genome Sequencing Center for Infectious Disease"/>
            <person name="Wu L."/>
            <person name="Ma J."/>
        </authorList>
    </citation>
    <scope>NUCLEOTIDE SEQUENCE [LARGE SCALE GENOMIC DNA]</scope>
    <source>
        <strain evidence="2">CGMCC 1.15197</strain>
    </source>
</reference>
<dbReference type="Pfam" id="PF02566">
    <property type="entry name" value="OsmC"/>
    <property type="match status" value="1"/>
</dbReference>
<protein>
    <submittedName>
        <fullName evidence="1">Stress-induced protein OsmC</fullName>
    </submittedName>
</protein>
<dbReference type="Proteomes" id="UP000632273">
    <property type="component" value="Unassembled WGS sequence"/>
</dbReference>
<dbReference type="SUPFAM" id="SSF82784">
    <property type="entry name" value="OsmC-like"/>
    <property type="match status" value="1"/>
</dbReference>
<dbReference type="PANTHER" id="PTHR39624:SF2">
    <property type="entry name" value="OSMC-LIKE PROTEIN"/>
    <property type="match status" value="1"/>
</dbReference>
<gene>
    <name evidence="1" type="primary">osmC</name>
    <name evidence="1" type="ORF">GCM10011383_09150</name>
</gene>
<dbReference type="Gene3D" id="3.30.300.20">
    <property type="match status" value="1"/>
</dbReference>
<organism evidence="1 2">
    <name type="scientific">Hymenobacter cavernae</name>
    <dbReference type="NCBI Taxonomy" id="2044852"/>
    <lineage>
        <taxon>Bacteria</taxon>
        <taxon>Pseudomonadati</taxon>
        <taxon>Bacteroidota</taxon>
        <taxon>Cytophagia</taxon>
        <taxon>Cytophagales</taxon>
        <taxon>Hymenobacteraceae</taxon>
        <taxon>Hymenobacter</taxon>
    </lineage>
</organism>
<proteinExistence type="predicted"/>
<dbReference type="InterPro" id="IPR003718">
    <property type="entry name" value="OsmC/Ohr_fam"/>
</dbReference>
<keyword evidence="2" id="KW-1185">Reference proteome</keyword>
<dbReference type="InterPro" id="IPR015946">
    <property type="entry name" value="KH_dom-like_a/b"/>
</dbReference>
<evidence type="ECO:0000313" key="2">
    <source>
        <dbReference type="Proteomes" id="UP000632273"/>
    </source>
</evidence>
<evidence type="ECO:0000313" key="1">
    <source>
        <dbReference type="EMBL" id="GGF00463.1"/>
    </source>
</evidence>